<reference evidence="1 2" key="1">
    <citation type="submission" date="2021-06" db="EMBL/GenBank/DDBJ databases">
        <title>Caerostris extrusa draft genome.</title>
        <authorList>
            <person name="Kono N."/>
            <person name="Arakawa K."/>
        </authorList>
    </citation>
    <scope>NUCLEOTIDE SEQUENCE [LARGE SCALE GENOMIC DNA]</scope>
</reference>
<evidence type="ECO:0000313" key="1">
    <source>
        <dbReference type="EMBL" id="GIX69171.1"/>
    </source>
</evidence>
<gene>
    <name evidence="1" type="ORF">CEXT_302541</name>
</gene>
<dbReference type="AlphaFoldDB" id="A0AAV4MAT3"/>
<comment type="caution">
    <text evidence="1">The sequence shown here is derived from an EMBL/GenBank/DDBJ whole genome shotgun (WGS) entry which is preliminary data.</text>
</comment>
<dbReference type="Proteomes" id="UP001054945">
    <property type="component" value="Unassembled WGS sequence"/>
</dbReference>
<keyword evidence="2" id="KW-1185">Reference proteome</keyword>
<name>A0AAV4MAT3_CAEEX</name>
<dbReference type="EMBL" id="BPLR01002020">
    <property type="protein sequence ID" value="GIX69171.1"/>
    <property type="molecule type" value="Genomic_DNA"/>
</dbReference>
<sequence>MKFNAALNAFTYNYFKPEGDLLQNHEFRFKNLLKWQWVNSSAIPNCSRLSPPTKPPLEHAKGREIFSKGNQNRLNKGTRRGWKECRKSEFQFLAMRVDKLSRVLSQILKSNVAVVMVSGTIPLH</sequence>
<organism evidence="1 2">
    <name type="scientific">Caerostris extrusa</name>
    <name type="common">Bark spider</name>
    <name type="synonym">Caerostris bankana</name>
    <dbReference type="NCBI Taxonomy" id="172846"/>
    <lineage>
        <taxon>Eukaryota</taxon>
        <taxon>Metazoa</taxon>
        <taxon>Ecdysozoa</taxon>
        <taxon>Arthropoda</taxon>
        <taxon>Chelicerata</taxon>
        <taxon>Arachnida</taxon>
        <taxon>Araneae</taxon>
        <taxon>Araneomorphae</taxon>
        <taxon>Entelegynae</taxon>
        <taxon>Araneoidea</taxon>
        <taxon>Araneidae</taxon>
        <taxon>Caerostris</taxon>
    </lineage>
</organism>
<proteinExistence type="predicted"/>
<protein>
    <submittedName>
        <fullName evidence="1">Uncharacterized protein</fullName>
    </submittedName>
</protein>
<accession>A0AAV4MAT3</accession>
<evidence type="ECO:0000313" key="2">
    <source>
        <dbReference type="Proteomes" id="UP001054945"/>
    </source>
</evidence>